<name>A0A183EXS9_9BILA</name>
<proteinExistence type="predicted"/>
<sequence length="132" mass="14934">MDFSNDDRDEMLEQIRDSIGNADYQKGVPHLAGVITPFTAKNPQAIFRSFLKQLNELATALGYRARDLCKILPLLLKVLAKAKCDNLPRLIKSDWRTLVTELSQLYSSPACKATAQHQLNIIEQGDKERLCF</sequence>
<dbReference type="AlphaFoldDB" id="A0A183EXS9"/>
<dbReference type="WBParaSite" id="GPUH_0002580001-mRNA-1">
    <property type="protein sequence ID" value="GPUH_0002580001-mRNA-1"/>
    <property type="gene ID" value="GPUH_0002580001"/>
</dbReference>
<organism evidence="3">
    <name type="scientific">Gongylonema pulchrum</name>
    <dbReference type="NCBI Taxonomy" id="637853"/>
    <lineage>
        <taxon>Eukaryota</taxon>
        <taxon>Metazoa</taxon>
        <taxon>Ecdysozoa</taxon>
        <taxon>Nematoda</taxon>
        <taxon>Chromadorea</taxon>
        <taxon>Rhabditida</taxon>
        <taxon>Spirurina</taxon>
        <taxon>Spiruromorpha</taxon>
        <taxon>Spiruroidea</taxon>
        <taxon>Gongylonematidae</taxon>
        <taxon>Gongylonema</taxon>
    </lineage>
</organism>
<dbReference type="Proteomes" id="UP000271098">
    <property type="component" value="Unassembled WGS sequence"/>
</dbReference>
<evidence type="ECO:0000313" key="1">
    <source>
        <dbReference type="EMBL" id="VDN44647.1"/>
    </source>
</evidence>
<evidence type="ECO:0000313" key="3">
    <source>
        <dbReference type="WBParaSite" id="GPUH_0002580001-mRNA-1"/>
    </source>
</evidence>
<gene>
    <name evidence="1" type="ORF">GPUH_LOCUS25770</name>
</gene>
<reference evidence="3" key="1">
    <citation type="submission" date="2016-06" db="UniProtKB">
        <authorList>
            <consortium name="WormBaseParasite"/>
        </authorList>
    </citation>
    <scope>IDENTIFICATION</scope>
</reference>
<accession>A0A183EXS9</accession>
<dbReference type="EMBL" id="UYRT01106805">
    <property type="protein sequence ID" value="VDN44647.1"/>
    <property type="molecule type" value="Genomic_DNA"/>
</dbReference>
<protein>
    <submittedName>
        <fullName evidence="3">GLOBIN domain-containing protein</fullName>
    </submittedName>
</protein>
<reference evidence="1 2" key="2">
    <citation type="submission" date="2018-11" db="EMBL/GenBank/DDBJ databases">
        <authorList>
            <consortium name="Pathogen Informatics"/>
        </authorList>
    </citation>
    <scope>NUCLEOTIDE SEQUENCE [LARGE SCALE GENOMIC DNA]</scope>
</reference>
<keyword evidence="2" id="KW-1185">Reference proteome</keyword>
<evidence type="ECO:0000313" key="2">
    <source>
        <dbReference type="Proteomes" id="UP000271098"/>
    </source>
</evidence>